<feature type="transmembrane region" description="Helical" evidence="1">
    <location>
        <begin position="119"/>
        <end position="138"/>
    </location>
</feature>
<keyword evidence="1" id="KW-0472">Membrane</keyword>
<keyword evidence="1" id="KW-1133">Transmembrane helix</keyword>
<evidence type="ECO:0000313" key="2">
    <source>
        <dbReference type="EMBL" id="AYQ57562.1"/>
    </source>
</evidence>
<keyword evidence="1" id="KW-0812">Transmembrane</keyword>
<dbReference type="Proteomes" id="UP000278334">
    <property type="component" value="Chromosome"/>
</dbReference>
<protein>
    <submittedName>
        <fullName evidence="2">Uncharacterized protein</fullName>
    </submittedName>
</protein>
<reference evidence="2 3" key="1">
    <citation type="submission" date="2017-11" db="EMBL/GenBank/DDBJ databases">
        <title>Genome sequence of the bacterial symbiont EPR9N from a vent mussel Bathymodiolus thermophilus.</title>
        <authorList>
            <person name="Won Y.-J."/>
        </authorList>
    </citation>
    <scope>NUCLEOTIDE SEQUENCE [LARGE SCALE GENOMIC DNA]</scope>
    <source>
        <strain evidence="2 3">EPR9N</strain>
    </source>
</reference>
<feature type="transmembrane region" description="Helical" evidence="1">
    <location>
        <begin position="58"/>
        <end position="80"/>
    </location>
</feature>
<feature type="transmembrane region" description="Helical" evidence="1">
    <location>
        <begin position="87"/>
        <end position="107"/>
    </location>
</feature>
<name>A0A3G3IQ10_9GAMM</name>
<evidence type="ECO:0000313" key="3">
    <source>
        <dbReference type="Proteomes" id="UP000278334"/>
    </source>
</evidence>
<feature type="transmembrane region" description="Helical" evidence="1">
    <location>
        <begin position="12"/>
        <end position="29"/>
    </location>
</feature>
<dbReference type="KEGG" id="bthg:MS2017_1894"/>
<accession>A0A3G3IQ10</accession>
<evidence type="ECO:0000256" key="1">
    <source>
        <dbReference type="SAM" id="Phobius"/>
    </source>
</evidence>
<organism evidence="2 3">
    <name type="scientific">Bathymodiolus thermophilus thioautotrophic gill symbiont</name>
    <dbReference type="NCBI Taxonomy" id="2360"/>
    <lineage>
        <taxon>Bacteria</taxon>
        <taxon>Pseudomonadati</taxon>
        <taxon>Pseudomonadota</taxon>
        <taxon>Gammaproteobacteria</taxon>
        <taxon>sulfur-oxidizing symbionts</taxon>
    </lineage>
</organism>
<dbReference type="EMBL" id="CP024634">
    <property type="protein sequence ID" value="AYQ57562.1"/>
    <property type="molecule type" value="Genomic_DNA"/>
</dbReference>
<gene>
    <name evidence="2" type="ORF">MS2017_1894</name>
</gene>
<sequence length="141" mass="16184">MKSMSLKSENILRFWGALDLFFILIMLYRDIESGLIPYYSYIVNSINIIDSYGNNLPIAFFLSAIILQLSIISSAVLLLLNHRWAKILCYSQIPFRLFLVVPSIPFILELGSKVFNNNAYAAVILLLLSEIVKFISLYRKL</sequence>
<dbReference type="AlphaFoldDB" id="A0A3G3IQ10"/>
<proteinExistence type="predicted"/>